<dbReference type="PANTHER" id="PTHR24399">
    <property type="entry name" value="ZINC FINGER AND BTB DOMAIN-CONTAINING"/>
    <property type="match status" value="1"/>
</dbReference>
<evidence type="ECO:0000256" key="9">
    <source>
        <dbReference type="PROSITE-ProRule" id="PRU00042"/>
    </source>
</evidence>
<dbReference type="SUPFAM" id="SSF57716">
    <property type="entry name" value="Glucocorticoid receptor-like (DNA-binding domain)"/>
    <property type="match status" value="1"/>
</dbReference>
<keyword evidence="7" id="KW-0804">Transcription</keyword>
<dbReference type="Pfam" id="PF00096">
    <property type="entry name" value="zf-C2H2"/>
    <property type="match status" value="3"/>
</dbReference>
<dbReference type="STRING" id="7370.A0A1I8MJT7"/>
<keyword evidence="15" id="KW-1185">Reference proteome</keyword>
<dbReference type="GO" id="GO:0008270">
    <property type="term" value="F:zinc ion binding"/>
    <property type="evidence" value="ECO:0007669"/>
    <property type="project" value="UniProtKB-UniRule"/>
</dbReference>
<dbReference type="Proteomes" id="UP001652621">
    <property type="component" value="Unplaced"/>
</dbReference>
<feature type="binding site" evidence="10">
    <location>
        <position position="18"/>
    </location>
    <ligand>
        <name>Zn(2+)</name>
        <dbReference type="ChEBI" id="CHEBI:29105"/>
    </ligand>
</feature>
<dbReference type="GO" id="GO:0005654">
    <property type="term" value="C:nucleoplasm"/>
    <property type="evidence" value="ECO:0007669"/>
    <property type="project" value="TreeGrafter"/>
</dbReference>
<dbReference type="PROSITE" id="PS50157">
    <property type="entry name" value="ZINC_FINGER_C2H2_2"/>
    <property type="match status" value="6"/>
</dbReference>
<evidence type="ECO:0000256" key="8">
    <source>
        <dbReference type="ARBA" id="ARBA00023242"/>
    </source>
</evidence>
<comment type="subcellular location">
    <subcellularLocation>
        <location evidence="1">Nucleus</location>
    </subcellularLocation>
</comment>
<reference evidence="14" key="1">
    <citation type="submission" date="2020-05" db="UniProtKB">
        <authorList>
            <consortium name="EnsemblMetazoa"/>
        </authorList>
    </citation>
    <scope>IDENTIFICATION</scope>
    <source>
        <strain evidence="14">Aabys</strain>
    </source>
</reference>
<feature type="binding site" evidence="10">
    <location>
        <position position="68"/>
    </location>
    <ligand>
        <name>Zn(2+)</name>
        <dbReference type="ChEBI" id="CHEBI:29105"/>
    </ligand>
</feature>
<dbReference type="SMART" id="SM00868">
    <property type="entry name" value="zf-AD"/>
    <property type="match status" value="1"/>
</dbReference>
<dbReference type="GO" id="GO:0001227">
    <property type="term" value="F:DNA-binding transcription repressor activity, RNA polymerase II-specific"/>
    <property type="evidence" value="ECO:0007669"/>
    <property type="project" value="TreeGrafter"/>
</dbReference>
<keyword evidence="11" id="KW-0175">Coiled coil</keyword>
<evidence type="ECO:0000256" key="5">
    <source>
        <dbReference type="ARBA" id="ARBA00022833"/>
    </source>
</evidence>
<dbReference type="KEGG" id="mde:101899943"/>
<keyword evidence="6" id="KW-0805">Transcription regulation</keyword>
<dbReference type="PROSITE" id="PS51915">
    <property type="entry name" value="ZAD"/>
    <property type="match status" value="1"/>
</dbReference>
<dbReference type="InterPro" id="IPR036236">
    <property type="entry name" value="Znf_C2H2_sf"/>
</dbReference>
<dbReference type="eggNOG" id="KOG1721">
    <property type="taxonomic scope" value="Eukaryota"/>
</dbReference>
<dbReference type="Gene3D" id="3.40.1800.20">
    <property type="match status" value="1"/>
</dbReference>
<feature type="domain" description="C2H2-type" evidence="12">
    <location>
        <begin position="371"/>
        <end position="398"/>
    </location>
</feature>
<organism evidence="14">
    <name type="scientific">Musca domestica</name>
    <name type="common">House fly</name>
    <dbReference type="NCBI Taxonomy" id="7370"/>
    <lineage>
        <taxon>Eukaryota</taxon>
        <taxon>Metazoa</taxon>
        <taxon>Ecdysozoa</taxon>
        <taxon>Arthropoda</taxon>
        <taxon>Hexapoda</taxon>
        <taxon>Insecta</taxon>
        <taxon>Pterygota</taxon>
        <taxon>Neoptera</taxon>
        <taxon>Endopterygota</taxon>
        <taxon>Diptera</taxon>
        <taxon>Brachycera</taxon>
        <taxon>Muscomorpha</taxon>
        <taxon>Muscoidea</taxon>
        <taxon>Muscidae</taxon>
        <taxon>Musca</taxon>
    </lineage>
</organism>
<keyword evidence="4 9" id="KW-0863">Zinc-finger</keyword>
<evidence type="ECO:0000256" key="2">
    <source>
        <dbReference type="ARBA" id="ARBA00022723"/>
    </source>
</evidence>
<dbReference type="OrthoDB" id="10039931at2759"/>
<dbReference type="VEuPathDB" id="VectorBase:MDOA005663"/>
<dbReference type="InterPro" id="IPR012934">
    <property type="entry name" value="Znf_AD"/>
</dbReference>
<evidence type="ECO:0000256" key="10">
    <source>
        <dbReference type="PROSITE-ProRule" id="PRU01263"/>
    </source>
</evidence>
<evidence type="ECO:0000313" key="14">
    <source>
        <dbReference type="EnsemblMetazoa" id="MDOA005663-PA"/>
    </source>
</evidence>
<evidence type="ECO:0000259" key="13">
    <source>
        <dbReference type="PROSITE" id="PS51915"/>
    </source>
</evidence>
<dbReference type="SUPFAM" id="SSF57667">
    <property type="entry name" value="beta-beta-alpha zinc fingers"/>
    <property type="match status" value="4"/>
</dbReference>
<proteinExistence type="predicted"/>
<feature type="binding site" evidence="10">
    <location>
        <position position="71"/>
    </location>
    <ligand>
        <name>Zn(2+)</name>
        <dbReference type="ChEBI" id="CHEBI:29105"/>
    </ligand>
</feature>
<evidence type="ECO:0000313" key="16">
    <source>
        <dbReference type="RefSeq" id="XP_005191062.1"/>
    </source>
</evidence>
<evidence type="ECO:0000256" key="3">
    <source>
        <dbReference type="ARBA" id="ARBA00022737"/>
    </source>
</evidence>
<evidence type="ECO:0000256" key="4">
    <source>
        <dbReference type="ARBA" id="ARBA00022771"/>
    </source>
</evidence>
<evidence type="ECO:0000313" key="15">
    <source>
        <dbReference type="Proteomes" id="UP001652621"/>
    </source>
</evidence>
<protein>
    <submittedName>
        <fullName evidence="16">Zinc finger protein 470</fullName>
    </submittedName>
</protein>
<dbReference type="GO" id="GO:0000978">
    <property type="term" value="F:RNA polymerase II cis-regulatory region sequence-specific DNA binding"/>
    <property type="evidence" value="ECO:0007669"/>
    <property type="project" value="TreeGrafter"/>
</dbReference>
<gene>
    <name evidence="14" type="primary">101899943</name>
    <name evidence="16" type="synonym">LOC101899943</name>
</gene>
<accession>A0A1I8MJT7</accession>
<dbReference type="RefSeq" id="XP_005191062.1">
    <property type="nucleotide sequence ID" value="XM_005191005.3"/>
</dbReference>
<dbReference type="GeneID" id="101899943"/>
<name>A0A1I8MJT7_MUSDO</name>
<keyword evidence="8" id="KW-0539">Nucleus</keyword>
<dbReference type="VEuPathDB" id="VectorBase:MDOMA2_013866"/>
<keyword evidence="5 10" id="KW-0862">Zinc</keyword>
<dbReference type="SMART" id="SM00355">
    <property type="entry name" value="ZnF_C2H2"/>
    <property type="match status" value="6"/>
</dbReference>
<dbReference type="Pfam" id="PF07776">
    <property type="entry name" value="zf-AD"/>
    <property type="match status" value="1"/>
</dbReference>
<dbReference type="EnsemblMetazoa" id="MDOA005663-RA">
    <property type="protein sequence ID" value="MDOA005663-PA"/>
    <property type="gene ID" value="MDOA005663"/>
</dbReference>
<dbReference type="InterPro" id="IPR013087">
    <property type="entry name" value="Znf_C2H2_type"/>
</dbReference>
<evidence type="ECO:0000256" key="11">
    <source>
        <dbReference type="SAM" id="Coils"/>
    </source>
</evidence>
<dbReference type="Gene3D" id="3.30.160.60">
    <property type="entry name" value="Classic Zinc Finger"/>
    <property type="match status" value="4"/>
</dbReference>
<feature type="domain" description="C2H2-type" evidence="12">
    <location>
        <begin position="513"/>
        <end position="541"/>
    </location>
</feature>
<feature type="domain" description="C2H2-type" evidence="12">
    <location>
        <begin position="428"/>
        <end position="455"/>
    </location>
</feature>
<feature type="coiled-coil region" evidence="11">
    <location>
        <begin position="85"/>
        <end position="112"/>
    </location>
</feature>
<evidence type="ECO:0000259" key="12">
    <source>
        <dbReference type="PROSITE" id="PS50157"/>
    </source>
</evidence>
<feature type="binding site" evidence="10">
    <location>
        <position position="21"/>
    </location>
    <ligand>
        <name>Zn(2+)</name>
        <dbReference type="ChEBI" id="CHEBI:29105"/>
    </ligand>
</feature>
<dbReference type="FunFam" id="3.30.160.60:FF:000446">
    <property type="entry name" value="Zinc finger protein"/>
    <property type="match status" value="1"/>
</dbReference>
<evidence type="ECO:0000256" key="1">
    <source>
        <dbReference type="ARBA" id="ARBA00004123"/>
    </source>
</evidence>
<dbReference type="PROSITE" id="PS00028">
    <property type="entry name" value="ZINC_FINGER_C2H2_1"/>
    <property type="match status" value="6"/>
</dbReference>
<evidence type="ECO:0000256" key="6">
    <source>
        <dbReference type="ARBA" id="ARBA00023015"/>
    </source>
</evidence>
<sequence>MTTTNDVIEIPDDLTELCRVCLQIPDENNCLDITMIYDEDDNLTYGECFTICTNINLADGDNLPHNLCKTCGLELQMSYDFYKKVEESKRSLEQYQQKIEEVTKLVELKTESAERRADVPVTNYANTDASDDKKHATKSPNMEVESLFQSYDKLELEVVSKDRQQIDSNFFVENEHENEDHHQSYGAEVTANTETAVHGLSATAVQEEHLDEFNIVEALEDEETQHSKLSNGNSGSIILHMDDSGKYFFETDDISNQGQQQYTTVTIGDGEFEESSQDSQQLEDDTNRSWQENVVAVANKEHIPLEMVNQELHHPTKDSNEDFAYELIENDEDAVANDVGEEYIDMVENDKEGGYTNSASQQSRKRHFGSFSCDFCQKVYPNYSRMITHRRCHEKDRPKYTCEYCGRIYATKQAMDCHVQTFHKKTGFTCHICQKIFAIRRSLEVHMRFHTGDFPYACNLCDKKFAQLGHLNTHKNVRHNNVRFGCNYPDCGKFFTSSSSLRNHEFSHSAMPFECHYCQRGYPAKAKLKVHVKRKHNIELSIEQLEDMRKFHVARSKVNLVKVVPIEDEEEEEEI</sequence>
<keyword evidence="2 10" id="KW-0479">Metal-binding</keyword>
<dbReference type="AlphaFoldDB" id="A0A1I8MJT7"/>
<feature type="domain" description="C2H2-type" evidence="12">
    <location>
        <begin position="456"/>
        <end position="484"/>
    </location>
</feature>
<keyword evidence="3" id="KW-0677">Repeat</keyword>
<feature type="domain" description="ZAD" evidence="13">
    <location>
        <begin position="16"/>
        <end position="95"/>
    </location>
</feature>
<evidence type="ECO:0000256" key="7">
    <source>
        <dbReference type="ARBA" id="ARBA00023163"/>
    </source>
</evidence>
<dbReference type="PANTHER" id="PTHR24399:SF23">
    <property type="entry name" value="C2H2-TYPE DOMAIN-CONTAINING PROTEIN"/>
    <property type="match status" value="1"/>
</dbReference>
<feature type="domain" description="C2H2-type" evidence="12">
    <location>
        <begin position="400"/>
        <end position="423"/>
    </location>
</feature>
<feature type="domain" description="C2H2-type" evidence="12">
    <location>
        <begin position="484"/>
        <end position="509"/>
    </location>
</feature>
<reference evidence="16" key="2">
    <citation type="submission" date="2025-04" db="UniProtKB">
        <authorList>
            <consortium name="RefSeq"/>
        </authorList>
    </citation>
    <scope>IDENTIFICATION</scope>
    <source>
        <strain evidence="16">Aabys</strain>
    </source>
</reference>